<proteinExistence type="predicted"/>
<dbReference type="InParanoid" id="A0A3N4MQT0"/>
<dbReference type="InterPro" id="IPR036273">
    <property type="entry name" value="CRAL/TRIO_N_dom_sf"/>
</dbReference>
<evidence type="ECO:0000313" key="2">
    <source>
        <dbReference type="EMBL" id="RPB29855.1"/>
    </source>
</evidence>
<keyword evidence="3" id="KW-1185">Reference proteome</keyword>
<sequence>MFLTRECLLRYLRAAKWDSSAAFTRLMSTLLWRREYAPHALPPEHVSPENETGKQWILGYDLNARPCLSLNPARQNTNPSDRQIQHLVFMLERAIDLMPPGQESLALKIDFAGASSGKTPSLSTGKQVLNILQNHYPERLGKAINLSLPWYVSAFYKLITPFVDPLTREKLVFPARMKDDEEAEIINYIPKEHLEKEVGGSCNFEYRHGVYWGALVELSTVWERSYFIKRFKLVE</sequence>
<dbReference type="Gene3D" id="3.40.525.10">
    <property type="entry name" value="CRAL-TRIO lipid binding domain"/>
    <property type="match status" value="1"/>
</dbReference>
<dbReference type="InterPro" id="IPR052578">
    <property type="entry name" value="PI_Transfer_CRAL-TRIO"/>
</dbReference>
<dbReference type="FunCoup" id="A0A3N4MQT0">
    <property type="interactions" value="133"/>
</dbReference>
<evidence type="ECO:0000259" key="1">
    <source>
        <dbReference type="PROSITE" id="PS50191"/>
    </source>
</evidence>
<dbReference type="GO" id="GO:0008526">
    <property type="term" value="F:phosphatidylinositol transfer activity"/>
    <property type="evidence" value="ECO:0007669"/>
    <property type="project" value="TreeGrafter"/>
</dbReference>
<dbReference type="PANTHER" id="PTHR45824">
    <property type="entry name" value="GH16843P"/>
    <property type="match status" value="1"/>
</dbReference>
<dbReference type="SUPFAM" id="SSF46938">
    <property type="entry name" value="CRAL/TRIO N-terminal domain"/>
    <property type="match status" value="1"/>
</dbReference>
<dbReference type="Proteomes" id="UP000267821">
    <property type="component" value="Unassembled WGS sequence"/>
</dbReference>
<dbReference type="EMBL" id="ML121527">
    <property type="protein sequence ID" value="RPB29855.1"/>
    <property type="molecule type" value="Genomic_DNA"/>
</dbReference>
<dbReference type="InterPro" id="IPR001251">
    <property type="entry name" value="CRAL-TRIO_dom"/>
</dbReference>
<dbReference type="InterPro" id="IPR036865">
    <property type="entry name" value="CRAL-TRIO_dom_sf"/>
</dbReference>
<protein>
    <submittedName>
        <fullName evidence="2">CRAL/TRIO domain-containing protein</fullName>
    </submittedName>
</protein>
<dbReference type="Pfam" id="PF03765">
    <property type="entry name" value="CRAL_TRIO_N"/>
    <property type="match status" value="1"/>
</dbReference>
<dbReference type="OrthoDB" id="75724at2759"/>
<dbReference type="InterPro" id="IPR011074">
    <property type="entry name" value="CRAL/TRIO_N_dom"/>
</dbReference>
<organism evidence="2 3">
    <name type="scientific">Terfezia boudieri ATCC MYA-4762</name>
    <dbReference type="NCBI Taxonomy" id="1051890"/>
    <lineage>
        <taxon>Eukaryota</taxon>
        <taxon>Fungi</taxon>
        <taxon>Dikarya</taxon>
        <taxon>Ascomycota</taxon>
        <taxon>Pezizomycotina</taxon>
        <taxon>Pezizomycetes</taxon>
        <taxon>Pezizales</taxon>
        <taxon>Pezizaceae</taxon>
        <taxon>Terfezia</taxon>
    </lineage>
</organism>
<gene>
    <name evidence="2" type="ORF">L211DRAFT_854997</name>
</gene>
<evidence type="ECO:0000313" key="3">
    <source>
        <dbReference type="Proteomes" id="UP000267821"/>
    </source>
</evidence>
<dbReference type="PROSITE" id="PS50191">
    <property type="entry name" value="CRAL_TRIO"/>
    <property type="match status" value="1"/>
</dbReference>
<accession>A0A3N4MQT0</accession>
<dbReference type="STRING" id="1051890.A0A3N4MQT0"/>
<dbReference type="PANTHER" id="PTHR45824:SF29">
    <property type="entry name" value="GH16843P"/>
    <property type="match status" value="1"/>
</dbReference>
<name>A0A3N4MQT0_9PEZI</name>
<dbReference type="SMART" id="SM01100">
    <property type="entry name" value="CRAL_TRIO_N"/>
    <property type="match status" value="1"/>
</dbReference>
<dbReference type="CDD" id="cd00170">
    <property type="entry name" value="SEC14"/>
    <property type="match status" value="1"/>
</dbReference>
<dbReference type="SMART" id="SM00516">
    <property type="entry name" value="SEC14"/>
    <property type="match status" value="1"/>
</dbReference>
<feature type="domain" description="CRAL-TRIO" evidence="1">
    <location>
        <begin position="45"/>
        <end position="206"/>
    </location>
</feature>
<dbReference type="Pfam" id="PF00650">
    <property type="entry name" value="CRAL_TRIO"/>
    <property type="match status" value="1"/>
</dbReference>
<dbReference type="AlphaFoldDB" id="A0A3N4MQT0"/>
<dbReference type="SUPFAM" id="SSF52087">
    <property type="entry name" value="CRAL/TRIO domain"/>
    <property type="match status" value="1"/>
</dbReference>
<reference evidence="2 3" key="1">
    <citation type="journal article" date="2018" name="Nat. Ecol. Evol.">
        <title>Pezizomycetes genomes reveal the molecular basis of ectomycorrhizal truffle lifestyle.</title>
        <authorList>
            <person name="Murat C."/>
            <person name="Payen T."/>
            <person name="Noel B."/>
            <person name="Kuo A."/>
            <person name="Morin E."/>
            <person name="Chen J."/>
            <person name="Kohler A."/>
            <person name="Krizsan K."/>
            <person name="Balestrini R."/>
            <person name="Da Silva C."/>
            <person name="Montanini B."/>
            <person name="Hainaut M."/>
            <person name="Levati E."/>
            <person name="Barry K.W."/>
            <person name="Belfiori B."/>
            <person name="Cichocki N."/>
            <person name="Clum A."/>
            <person name="Dockter R.B."/>
            <person name="Fauchery L."/>
            <person name="Guy J."/>
            <person name="Iotti M."/>
            <person name="Le Tacon F."/>
            <person name="Lindquist E.A."/>
            <person name="Lipzen A."/>
            <person name="Malagnac F."/>
            <person name="Mello A."/>
            <person name="Molinier V."/>
            <person name="Miyauchi S."/>
            <person name="Poulain J."/>
            <person name="Riccioni C."/>
            <person name="Rubini A."/>
            <person name="Sitrit Y."/>
            <person name="Splivallo R."/>
            <person name="Traeger S."/>
            <person name="Wang M."/>
            <person name="Zifcakova L."/>
            <person name="Wipf D."/>
            <person name="Zambonelli A."/>
            <person name="Paolocci F."/>
            <person name="Nowrousian M."/>
            <person name="Ottonello S."/>
            <person name="Baldrian P."/>
            <person name="Spatafora J.W."/>
            <person name="Henrissat B."/>
            <person name="Nagy L.G."/>
            <person name="Aury J.M."/>
            <person name="Wincker P."/>
            <person name="Grigoriev I.V."/>
            <person name="Bonfante P."/>
            <person name="Martin F.M."/>
        </authorList>
    </citation>
    <scope>NUCLEOTIDE SEQUENCE [LARGE SCALE GENOMIC DNA]</scope>
    <source>
        <strain evidence="2 3">ATCC MYA-4762</strain>
    </source>
</reference>